<evidence type="ECO:0000256" key="2">
    <source>
        <dbReference type="SAM" id="Phobius"/>
    </source>
</evidence>
<keyword evidence="2" id="KW-0812">Transmembrane</keyword>
<feature type="transmembrane region" description="Helical" evidence="2">
    <location>
        <begin position="29"/>
        <end position="48"/>
    </location>
</feature>
<name>A0A261FBN1_9BIFI</name>
<keyword evidence="4" id="KW-1185">Reference proteome</keyword>
<evidence type="ECO:0000313" key="4">
    <source>
        <dbReference type="Proteomes" id="UP000228976"/>
    </source>
</evidence>
<organism evidence="3 4">
    <name type="scientific">Aeriscardovia aeriphila</name>
    <dbReference type="NCBI Taxonomy" id="218139"/>
    <lineage>
        <taxon>Bacteria</taxon>
        <taxon>Bacillati</taxon>
        <taxon>Actinomycetota</taxon>
        <taxon>Actinomycetes</taxon>
        <taxon>Bifidobacteriales</taxon>
        <taxon>Bifidobacteriaceae</taxon>
        <taxon>Aeriscardovia</taxon>
    </lineage>
</organism>
<dbReference type="RefSeq" id="WP_094689859.1">
    <property type="nucleotide sequence ID" value="NZ_JACBYZ010000001.1"/>
</dbReference>
<dbReference type="AlphaFoldDB" id="A0A261FBN1"/>
<keyword evidence="1" id="KW-0175">Coiled coil</keyword>
<dbReference type="EMBL" id="MWWU01000002">
    <property type="protein sequence ID" value="OZG56316.1"/>
    <property type="molecule type" value="Genomic_DNA"/>
</dbReference>
<accession>A0A261FBN1</accession>
<dbReference type="Proteomes" id="UP000228976">
    <property type="component" value="Unassembled WGS sequence"/>
</dbReference>
<sequence>MSTLEENRRAQAEERIAAHREKAKNFVQTARIAGWVLMVILAIFILAAPQYSRALQLAFHDGYRTDKLYMLSGPAYMMSMSLLGVWILAELDVVERVVLDKPISLRVSRNIRRMGIASSLAVLITLIRVVFWPQLEAIFVVIIFLVLALALFATSHMVASRAEQLTLEALENADHHVRR</sequence>
<reference evidence="3 4" key="1">
    <citation type="journal article" date="2017" name="BMC Genomics">
        <title>Comparative genomic and phylogenomic analyses of the Bifidobacteriaceae family.</title>
        <authorList>
            <person name="Lugli G.A."/>
            <person name="Milani C."/>
            <person name="Turroni F."/>
            <person name="Duranti S."/>
            <person name="Mancabelli L."/>
            <person name="Mangifesta M."/>
            <person name="Ferrario C."/>
            <person name="Modesto M."/>
            <person name="Mattarelli P."/>
            <person name="Jiri K."/>
            <person name="van Sinderen D."/>
            <person name="Ventura M."/>
        </authorList>
    </citation>
    <scope>NUCLEOTIDE SEQUENCE [LARGE SCALE GENOMIC DNA]</scope>
    <source>
        <strain evidence="3 4">LMG 21773</strain>
    </source>
</reference>
<evidence type="ECO:0000313" key="3">
    <source>
        <dbReference type="EMBL" id="OZG56316.1"/>
    </source>
</evidence>
<evidence type="ECO:0000256" key="1">
    <source>
        <dbReference type="SAM" id="Coils"/>
    </source>
</evidence>
<feature type="transmembrane region" description="Helical" evidence="2">
    <location>
        <begin position="137"/>
        <end position="159"/>
    </location>
</feature>
<proteinExistence type="predicted"/>
<keyword evidence="2" id="KW-1133">Transmembrane helix</keyword>
<protein>
    <recommendedName>
        <fullName evidence="5">DUF2975 domain-containing protein</fullName>
    </recommendedName>
</protein>
<feature type="transmembrane region" description="Helical" evidence="2">
    <location>
        <begin position="68"/>
        <end position="89"/>
    </location>
</feature>
<feature type="transmembrane region" description="Helical" evidence="2">
    <location>
        <begin position="110"/>
        <end position="131"/>
    </location>
</feature>
<keyword evidence="2" id="KW-0472">Membrane</keyword>
<evidence type="ECO:0008006" key="5">
    <source>
        <dbReference type="Google" id="ProtNLM"/>
    </source>
</evidence>
<comment type="caution">
    <text evidence="3">The sequence shown here is derived from an EMBL/GenBank/DDBJ whole genome shotgun (WGS) entry which is preliminary data.</text>
</comment>
<gene>
    <name evidence="3" type="ORF">AEAE_0804</name>
</gene>
<feature type="coiled-coil region" evidence="1">
    <location>
        <begin position="2"/>
        <end position="29"/>
    </location>
</feature>